<feature type="domain" description="YopX protein" evidence="1">
    <location>
        <begin position="8"/>
        <end position="128"/>
    </location>
</feature>
<evidence type="ECO:0000313" key="2">
    <source>
        <dbReference type="EMBL" id="OOM78854.1"/>
    </source>
</evidence>
<evidence type="ECO:0000259" key="1">
    <source>
        <dbReference type="Pfam" id="PF09643"/>
    </source>
</evidence>
<dbReference type="Pfam" id="PF09643">
    <property type="entry name" value="YopX"/>
    <property type="match status" value="1"/>
</dbReference>
<comment type="caution">
    <text evidence="2">The sequence shown here is derived from an EMBL/GenBank/DDBJ whole genome shotgun (WGS) entry which is preliminary data.</text>
</comment>
<protein>
    <submittedName>
        <fullName evidence="2">YopX protein</fullName>
    </submittedName>
</protein>
<accession>A0A1S8TMJ0</accession>
<dbReference type="RefSeq" id="WP_077846957.1">
    <property type="nucleotide sequence ID" value="NZ_LZZM01000117.1"/>
</dbReference>
<dbReference type="InterPro" id="IPR019096">
    <property type="entry name" value="YopX_protein"/>
</dbReference>
<sequence>MSNEYKLKFKLYNKKTNEIVDDIHRSIAVADGTVQSFDKKGNLEGTSENTHLLPIQYANKKDINKKEIYQGFIVERKGGVTGEKDITGVVEFLECSWCIVNHKEQRSVNLFSETAIDTIIGNIYQHEKLKELVM</sequence>
<dbReference type="AlphaFoldDB" id="A0A1S8TMJ0"/>
<dbReference type="EMBL" id="LZZM01000117">
    <property type="protein sequence ID" value="OOM78854.1"/>
    <property type="molecule type" value="Genomic_DNA"/>
</dbReference>
<name>A0A1S8TMJ0_9CLOT</name>
<gene>
    <name evidence="2" type="ORF">CLPUN_17890</name>
</gene>
<dbReference type="InterPro" id="IPR023385">
    <property type="entry name" value="YopX-like_C"/>
</dbReference>
<evidence type="ECO:0000313" key="3">
    <source>
        <dbReference type="Proteomes" id="UP000190890"/>
    </source>
</evidence>
<proteinExistence type="predicted"/>
<organism evidence="2 3">
    <name type="scientific">Clostridium puniceum</name>
    <dbReference type="NCBI Taxonomy" id="29367"/>
    <lineage>
        <taxon>Bacteria</taxon>
        <taxon>Bacillati</taxon>
        <taxon>Bacillota</taxon>
        <taxon>Clostridia</taxon>
        <taxon>Eubacteriales</taxon>
        <taxon>Clostridiaceae</taxon>
        <taxon>Clostridium</taxon>
    </lineage>
</organism>
<reference evidence="2 3" key="1">
    <citation type="submission" date="2016-05" db="EMBL/GenBank/DDBJ databases">
        <title>Microbial solvent formation.</title>
        <authorList>
            <person name="Poehlein A."/>
            <person name="Montoya Solano J.D."/>
            <person name="Flitsch S."/>
            <person name="Krabben P."/>
            <person name="Duerre P."/>
            <person name="Daniel R."/>
        </authorList>
    </citation>
    <scope>NUCLEOTIDE SEQUENCE [LARGE SCALE GENOMIC DNA]</scope>
    <source>
        <strain evidence="2 3">DSM 2619</strain>
    </source>
</reference>
<dbReference type="Gene3D" id="2.30.30.290">
    <property type="entry name" value="YopX-like domains"/>
    <property type="match status" value="1"/>
</dbReference>
<dbReference type="Proteomes" id="UP000190890">
    <property type="component" value="Unassembled WGS sequence"/>
</dbReference>
<dbReference type="OrthoDB" id="1809393at2"/>
<keyword evidence="3" id="KW-1185">Reference proteome</keyword>
<dbReference type="SUPFAM" id="SSF159006">
    <property type="entry name" value="YopX-like"/>
    <property type="match status" value="1"/>
</dbReference>